<dbReference type="NCBIfam" id="TIGR00917">
    <property type="entry name" value="2A060601"/>
    <property type="match status" value="1"/>
</dbReference>
<proteinExistence type="inferred from homology"/>
<keyword evidence="8" id="KW-0445">Lipid transport</keyword>
<dbReference type="EMBL" id="VSWD01000011">
    <property type="protein sequence ID" value="KAK3087273.1"/>
    <property type="molecule type" value="Genomic_DNA"/>
</dbReference>
<keyword evidence="6 18" id="KW-0732">Signal</keyword>
<dbReference type="Pfam" id="PF22314">
    <property type="entry name" value="NPC1_MLD"/>
    <property type="match status" value="1"/>
</dbReference>
<dbReference type="InterPro" id="IPR004765">
    <property type="entry name" value="NPC1-like"/>
</dbReference>
<evidence type="ECO:0000256" key="8">
    <source>
        <dbReference type="ARBA" id="ARBA00023055"/>
    </source>
</evidence>
<feature type="transmembrane region" description="Helical" evidence="17">
    <location>
        <begin position="792"/>
        <end position="817"/>
    </location>
</feature>
<keyword evidence="21" id="KW-1185">Reference proteome</keyword>
<feature type="region of interest" description="Disordered" evidence="16">
    <location>
        <begin position="1312"/>
        <end position="1346"/>
    </location>
</feature>
<evidence type="ECO:0000256" key="11">
    <source>
        <dbReference type="ARBA" id="ARBA00023157"/>
    </source>
</evidence>
<dbReference type="FunFam" id="1.20.1640.10:FF:000010">
    <property type="entry name" value="NPC intracellular cholesterol transporter 1"/>
    <property type="match status" value="1"/>
</dbReference>
<accession>A0AA88Y178</accession>
<dbReference type="GO" id="GO:0030301">
    <property type="term" value="P:cholesterol transport"/>
    <property type="evidence" value="ECO:0007669"/>
    <property type="project" value="UniProtKB-ARBA"/>
</dbReference>
<evidence type="ECO:0000256" key="4">
    <source>
        <dbReference type="ARBA" id="ARBA00022548"/>
    </source>
</evidence>
<comment type="caution">
    <text evidence="20">The sequence shown here is derived from an EMBL/GenBank/DDBJ whole genome shotgun (WGS) entry which is preliminary data.</text>
</comment>
<keyword evidence="14" id="KW-0753">Steroid metabolism</keyword>
<dbReference type="GO" id="GO:0008203">
    <property type="term" value="P:cholesterol metabolic process"/>
    <property type="evidence" value="ECO:0007669"/>
    <property type="project" value="UniProtKB-KW"/>
</dbReference>
<evidence type="ECO:0000256" key="13">
    <source>
        <dbReference type="ARBA" id="ARBA00023180"/>
    </source>
</evidence>
<feature type="transmembrane region" description="Helical" evidence="17">
    <location>
        <begin position="1189"/>
        <end position="1214"/>
    </location>
</feature>
<evidence type="ECO:0000313" key="21">
    <source>
        <dbReference type="Proteomes" id="UP001186944"/>
    </source>
</evidence>
<keyword evidence="9" id="KW-0443">Lipid metabolism</keyword>
<evidence type="ECO:0000256" key="3">
    <source>
        <dbReference type="ARBA" id="ARBA00022448"/>
    </source>
</evidence>
<feature type="compositionally biased region" description="Basic and acidic residues" evidence="16">
    <location>
        <begin position="1337"/>
        <end position="1346"/>
    </location>
</feature>
<dbReference type="Proteomes" id="UP001186944">
    <property type="component" value="Unassembled WGS sequence"/>
</dbReference>
<evidence type="ECO:0000259" key="19">
    <source>
        <dbReference type="PROSITE" id="PS50156"/>
    </source>
</evidence>
<dbReference type="Pfam" id="PF12349">
    <property type="entry name" value="Sterol-sensing"/>
    <property type="match status" value="1"/>
</dbReference>
<keyword evidence="3" id="KW-0813">Transport</keyword>
<dbReference type="InterPro" id="IPR000731">
    <property type="entry name" value="SSD"/>
</dbReference>
<feature type="signal peptide" evidence="18">
    <location>
        <begin position="1"/>
        <end position="18"/>
    </location>
</feature>
<keyword evidence="10 17" id="KW-0472">Membrane</keyword>
<comment type="catalytic activity">
    <reaction evidence="15">
        <text>cholesterol(in) = cholesterol(out)</text>
        <dbReference type="Rhea" id="RHEA:39747"/>
        <dbReference type="ChEBI" id="CHEBI:16113"/>
    </reaction>
</comment>
<feature type="non-terminal residue" evidence="20">
    <location>
        <position position="1"/>
    </location>
</feature>
<dbReference type="GO" id="GO:0030299">
    <property type="term" value="P:intestinal cholesterol absorption"/>
    <property type="evidence" value="ECO:0007669"/>
    <property type="project" value="TreeGrafter"/>
</dbReference>
<feature type="transmembrane region" description="Helical" evidence="17">
    <location>
        <begin position="1235"/>
        <end position="1254"/>
    </location>
</feature>
<feature type="transmembrane region" description="Helical" evidence="17">
    <location>
        <begin position="654"/>
        <end position="675"/>
    </location>
</feature>
<dbReference type="GO" id="GO:0005886">
    <property type="term" value="C:plasma membrane"/>
    <property type="evidence" value="ECO:0007669"/>
    <property type="project" value="TreeGrafter"/>
</dbReference>
<dbReference type="PANTHER" id="PTHR45727">
    <property type="entry name" value="NPC INTRACELLULAR CHOLESTEROL TRANSPORTER 1"/>
    <property type="match status" value="1"/>
</dbReference>
<dbReference type="PROSITE" id="PS50156">
    <property type="entry name" value="SSD"/>
    <property type="match status" value="1"/>
</dbReference>
<gene>
    <name evidence="20" type="ORF">FSP39_003937</name>
</gene>
<feature type="transmembrane region" description="Helical" evidence="17">
    <location>
        <begin position="1266"/>
        <end position="1289"/>
    </location>
</feature>
<dbReference type="GO" id="GO:0005319">
    <property type="term" value="F:lipid transporter activity"/>
    <property type="evidence" value="ECO:0007669"/>
    <property type="project" value="InterPro"/>
</dbReference>
<evidence type="ECO:0000256" key="14">
    <source>
        <dbReference type="ARBA" id="ARBA00023221"/>
    </source>
</evidence>
<evidence type="ECO:0000256" key="6">
    <source>
        <dbReference type="ARBA" id="ARBA00022729"/>
    </source>
</evidence>
<keyword evidence="12" id="KW-1207">Sterol metabolism</keyword>
<dbReference type="Pfam" id="PF16414">
    <property type="entry name" value="NPC1_N"/>
    <property type="match status" value="1"/>
</dbReference>
<feature type="chain" id="PRO_5041690218" description="SSD domain-containing protein" evidence="18">
    <location>
        <begin position="19"/>
        <end position="1346"/>
    </location>
</feature>
<dbReference type="FunFam" id="1.20.1640.10:FF:000008">
    <property type="entry name" value="NPC intracellular cholesterol transporter 1"/>
    <property type="match status" value="1"/>
</dbReference>
<keyword evidence="13" id="KW-0325">Glycoprotein</keyword>
<organism evidence="20 21">
    <name type="scientific">Pinctada imbricata</name>
    <name type="common">Atlantic pearl-oyster</name>
    <name type="synonym">Pinctada martensii</name>
    <dbReference type="NCBI Taxonomy" id="66713"/>
    <lineage>
        <taxon>Eukaryota</taxon>
        <taxon>Metazoa</taxon>
        <taxon>Spiralia</taxon>
        <taxon>Lophotrochozoa</taxon>
        <taxon>Mollusca</taxon>
        <taxon>Bivalvia</taxon>
        <taxon>Autobranchia</taxon>
        <taxon>Pteriomorphia</taxon>
        <taxon>Pterioida</taxon>
        <taxon>Pterioidea</taxon>
        <taxon>Pteriidae</taxon>
        <taxon>Pinctada</taxon>
    </lineage>
</organism>
<feature type="compositionally biased region" description="Polar residues" evidence="16">
    <location>
        <begin position="1320"/>
        <end position="1333"/>
    </location>
</feature>
<dbReference type="InterPro" id="IPR053958">
    <property type="entry name" value="HMGCR/SNAP/NPC1-like_SSD"/>
</dbReference>
<evidence type="ECO:0000256" key="5">
    <source>
        <dbReference type="ARBA" id="ARBA00022692"/>
    </source>
</evidence>
<reference evidence="20" key="1">
    <citation type="submission" date="2019-08" db="EMBL/GenBank/DDBJ databases">
        <title>The improved chromosome-level genome for the pearl oyster Pinctada fucata martensii using PacBio sequencing and Hi-C.</title>
        <authorList>
            <person name="Zheng Z."/>
        </authorList>
    </citation>
    <scope>NUCLEOTIDE SEQUENCE</scope>
    <source>
        <strain evidence="20">ZZ-2019</strain>
        <tissue evidence="20">Adductor muscle</tissue>
    </source>
</reference>
<keyword evidence="4" id="KW-0153">Cholesterol metabolism</keyword>
<evidence type="ECO:0000256" key="1">
    <source>
        <dbReference type="ARBA" id="ARBA00004127"/>
    </source>
</evidence>
<dbReference type="SUPFAM" id="SSF82866">
    <property type="entry name" value="Multidrug efflux transporter AcrB transmembrane domain"/>
    <property type="match status" value="2"/>
</dbReference>
<evidence type="ECO:0000256" key="16">
    <source>
        <dbReference type="SAM" id="MobiDB-lite"/>
    </source>
</evidence>
<dbReference type="GO" id="GO:0012505">
    <property type="term" value="C:endomembrane system"/>
    <property type="evidence" value="ECO:0007669"/>
    <property type="project" value="UniProtKB-SubCell"/>
</dbReference>
<evidence type="ECO:0000256" key="17">
    <source>
        <dbReference type="SAM" id="Phobius"/>
    </source>
</evidence>
<dbReference type="Gene3D" id="1.20.1640.10">
    <property type="entry name" value="Multidrug efflux transporter AcrB transmembrane domain"/>
    <property type="match status" value="2"/>
</dbReference>
<feature type="transmembrane region" description="Helical" evidence="17">
    <location>
        <begin position="377"/>
        <end position="397"/>
    </location>
</feature>
<feature type="transmembrane region" description="Helical" evidence="17">
    <location>
        <begin position="863"/>
        <end position="883"/>
    </location>
</feature>
<comment type="subcellular location">
    <subcellularLocation>
        <location evidence="1">Endomembrane system</location>
        <topology evidence="1">Multi-pass membrane protein</topology>
    </subcellularLocation>
</comment>
<name>A0AA88Y178_PINIB</name>
<protein>
    <recommendedName>
        <fullName evidence="19">SSD domain-containing protein</fullName>
    </recommendedName>
</protein>
<evidence type="ECO:0000256" key="10">
    <source>
        <dbReference type="ARBA" id="ARBA00023136"/>
    </source>
</evidence>
<comment type="similarity">
    <text evidence="2">Belongs to the patched family.</text>
</comment>
<dbReference type="InterPro" id="IPR032190">
    <property type="entry name" value="NPC1_N"/>
</dbReference>
<feature type="transmembrane region" description="Helical" evidence="17">
    <location>
        <begin position="1162"/>
        <end position="1183"/>
    </location>
</feature>
<dbReference type="PANTHER" id="PTHR45727:SF2">
    <property type="entry name" value="NPC INTRACELLULAR CHOLESTEROL TRANSPORTER 1"/>
    <property type="match status" value="1"/>
</dbReference>
<keyword evidence="5 17" id="KW-0812">Transmembrane</keyword>
<keyword evidence="7 17" id="KW-1133">Transmembrane helix</keyword>
<evidence type="ECO:0000313" key="20">
    <source>
        <dbReference type="EMBL" id="KAK3087273.1"/>
    </source>
</evidence>
<evidence type="ECO:0000256" key="7">
    <source>
        <dbReference type="ARBA" id="ARBA00022989"/>
    </source>
</evidence>
<evidence type="ECO:0000256" key="12">
    <source>
        <dbReference type="ARBA" id="ARBA00023166"/>
    </source>
</evidence>
<feature type="transmembrane region" description="Helical" evidence="17">
    <location>
        <begin position="1137"/>
        <end position="1155"/>
    </location>
</feature>
<feature type="transmembrane region" description="Helical" evidence="17">
    <location>
        <begin position="716"/>
        <end position="738"/>
    </location>
</feature>
<dbReference type="GO" id="GO:0015485">
    <property type="term" value="F:cholesterol binding"/>
    <property type="evidence" value="ECO:0007669"/>
    <property type="project" value="TreeGrafter"/>
</dbReference>
<dbReference type="InterPro" id="IPR053956">
    <property type="entry name" value="NPC1_MLD"/>
</dbReference>
<feature type="transmembrane region" description="Helical" evidence="17">
    <location>
        <begin position="687"/>
        <end position="710"/>
    </location>
</feature>
<feature type="domain" description="SSD" evidence="19">
    <location>
        <begin position="649"/>
        <end position="817"/>
    </location>
</feature>
<evidence type="ECO:0000256" key="9">
    <source>
        <dbReference type="ARBA" id="ARBA00023098"/>
    </source>
</evidence>
<dbReference type="GO" id="GO:0042632">
    <property type="term" value="P:cholesterol homeostasis"/>
    <property type="evidence" value="ECO:0007669"/>
    <property type="project" value="TreeGrafter"/>
</dbReference>
<feature type="transmembrane region" description="Helical" evidence="17">
    <location>
        <begin position="262"/>
        <end position="287"/>
    </location>
</feature>
<evidence type="ECO:0000256" key="15">
    <source>
        <dbReference type="ARBA" id="ARBA00034049"/>
    </source>
</evidence>
<sequence length="1346" mass="150572">IVLLSLLCNMMILILFQAEDGQCIWYGECGTSPTGKLNCLYEGPAKKLTDPTGLHLLQTYCPDLYKGDDNTYTCCDTHQLITIEGNMGLPQQFFTRCPSCYNNFLNLYCYMTCGRNQSNYVTLNTTAPPVINSVNYYVTHQYAYGMYNSCKDVQMPSANTKAISVFCGTTAEKCSPPVWLTYMGQTANGHAPFDIYFHIGYEKNITVNGSVVLPMDYQTTPCDKSYANKSACSCQDCESSCIPVPPLPPPKQPCTVLKIDCWYFSMFIIYLAFALFFLMYVICYSIIKQNSLGVTENSRYEEISSEDENCCESVYSVNGSGRPIKGKKRRAGAVPVNSLPDLTHADLGCLEKLGAHLEKVLQNFFTKWGTFCARHPAVIIFFGLAVAGGLSAGISMFKVTTDPVQLWSAKDSRARLEKHKFDSKFGPFYRTEQLIITRPYNKTIVKHNNPPPSVDYVNYTSLFDKTFLHMVLDLQLAVEGLTAEYNGENVTLKDICFKPLEPDNDNCTIQSILQYWQNDHHNIDKVKMDQFGFYVLADYLDHFHYCVNAPASTSDTTGLNMSCLATSSQPIFPWISMGGFQGKEYQESTALVISIIVENHLDEEKNAKAEAWEKVFVEFMKNFSSPNMTVSFSSERSIEDEINRESDSDVRTIVISYLIMFLYISIMLGSFRDLFDISLVFVDSKIVLGLAGVIIVLLSVSASLGVYSYMGVAATLIIIEVVPFLVLAVGVDNIFILVQTYQREKPLPNETVEEKVGRIVGKVGPSMLLSSSSESIAFFLGALTSMPAVRVFSLYAGLAVLIDFLLQITVFVALMTIDAKRQKDDRFDMCCCIRNDHSKPEQVEGILYTLFKDYYSHFLLKDWIRPIVMLVFVFWFCLSGALVHKIEIGLDQKLSMPDDSYVLDYFKHLSEYLHVGAPVYFVADDGIDFTTPEGQNMVCGGNGCPQDSLQGQVYLASLQPNYTKIAQPSSSWLDDFFDWLAPGGHPPCCRIFESNHSFCPATVPVDTNDTEDKCAQCPRMTPKSQGRPTPQDFIKYLPWYLADNPGTKCAKGGHAAYGSAVNLLNNKTKVGASYFMTYHTILKTNADYIGALREARKIADNITHTIQSKINTNSTVFPYSVFYVYYEQYLTIVHDSIVNISICVAAVFVVTFLLLGCDFFSALMIVLVVFMIIVDILGFMYLWNISLNAVSLVNLVMAIGISVEFCAHIVRAFAVSLLPTKVERAKDALSTMGSSVLSGITLTKLGGIVVLAFSKSQLFQVFYFRMYLAMVLFGATHGLIFLPVLLSYIGPPLNKARLYLYQKVKRTHGDTDTDILVDNDANNPPTYQNVSDANNDDLPRYHDLRT</sequence>
<keyword evidence="11" id="KW-1015">Disulfide bond</keyword>
<evidence type="ECO:0000256" key="2">
    <source>
        <dbReference type="ARBA" id="ARBA00005585"/>
    </source>
</evidence>
<evidence type="ECO:0000256" key="18">
    <source>
        <dbReference type="SAM" id="SignalP"/>
    </source>
</evidence>